<dbReference type="EMBL" id="JAWXVI010000010">
    <property type="protein sequence ID" value="MDX6191344.1"/>
    <property type="molecule type" value="Genomic_DNA"/>
</dbReference>
<protein>
    <submittedName>
        <fullName evidence="1">Nuclear transport factor 2 family protein</fullName>
    </submittedName>
</protein>
<comment type="caution">
    <text evidence="1">The sequence shown here is derived from an EMBL/GenBank/DDBJ whole genome shotgun (WGS) entry which is preliminary data.</text>
</comment>
<evidence type="ECO:0000313" key="1">
    <source>
        <dbReference type="EMBL" id="MDX6191344.1"/>
    </source>
</evidence>
<sequence length="171" mass="19899">MMPMINLLVLFMLFLSRETLDQTKSEDLEAELLKTDIIRMDSLLFDIAFNQCDAALFKKIISDDIEFYDDRYGLNVPYGGKIKALIGNYTRPEKVIRKLNSCTITKLGDFGALQLGEHTFFANDIPQTTGKFIHIWERKENDWKLKRIVSYEHKSFENNTPLNFNTSSFIK</sequence>
<dbReference type="SUPFAM" id="SSF54427">
    <property type="entry name" value="NTF2-like"/>
    <property type="match status" value="1"/>
</dbReference>
<keyword evidence="2" id="KW-1185">Reference proteome</keyword>
<dbReference type="Gene3D" id="3.10.450.50">
    <property type="match status" value="1"/>
</dbReference>
<reference evidence="1 2" key="1">
    <citation type="submission" date="2023-11" db="EMBL/GenBank/DDBJ databases">
        <title>Unpublished Manusciprt.</title>
        <authorList>
            <person name="Saticioglu I.B."/>
            <person name="Ay H."/>
            <person name="Ajmi N."/>
            <person name="Altun S."/>
            <person name="Duman M."/>
        </authorList>
    </citation>
    <scope>NUCLEOTIDE SEQUENCE [LARGE SCALE GENOMIC DNA]</scope>
    <source>
        <strain evidence="1 2">Fl-318</strain>
    </source>
</reference>
<organism evidence="1 2">
    <name type="scientific">Flavobacterium cupriresistens</name>
    <dbReference type="NCBI Taxonomy" id="2893885"/>
    <lineage>
        <taxon>Bacteria</taxon>
        <taxon>Pseudomonadati</taxon>
        <taxon>Bacteroidota</taxon>
        <taxon>Flavobacteriia</taxon>
        <taxon>Flavobacteriales</taxon>
        <taxon>Flavobacteriaceae</taxon>
        <taxon>Flavobacterium</taxon>
    </lineage>
</organism>
<dbReference type="Proteomes" id="UP001273350">
    <property type="component" value="Unassembled WGS sequence"/>
</dbReference>
<gene>
    <name evidence="1" type="ORF">SGQ83_18465</name>
</gene>
<accession>A0ABU4RFH1</accession>
<name>A0ABU4RFH1_9FLAO</name>
<dbReference type="RefSeq" id="WP_230003567.1">
    <property type="nucleotide sequence ID" value="NZ_CP087134.1"/>
</dbReference>
<proteinExistence type="predicted"/>
<evidence type="ECO:0000313" key="2">
    <source>
        <dbReference type="Proteomes" id="UP001273350"/>
    </source>
</evidence>
<dbReference type="InterPro" id="IPR032710">
    <property type="entry name" value="NTF2-like_dom_sf"/>
</dbReference>